<dbReference type="Pfam" id="PF04717">
    <property type="entry name" value="Phage_base_V"/>
    <property type="match status" value="1"/>
</dbReference>
<evidence type="ECO:0000259" key="1">
    <source>
        <dbReference type="Pfam" id="PF04717"/>
    </source>
</evidence>
<dbReference type="InterPro" id="IPR037026">
    <property type="entry name" value="Vgr_OB-fold_dom_sf"/>
</dbReference>
<sequence>MPEDRTILPDTAATVVSFEIKINNAAIPLTIAVESIFVQKELNRIPVAKVVLIDGNPAEEQFETSDGNLFIPGNEIEILAGYDSDNKTLFKGLIVKQQVKIRSNNSILIVECRDKIIQATGVKKNKYFSEGVKDSDIFSELLRPYNLGTDIQATDINHKQIIQYQSTDWDFILTRADVAGKVVIADDGNIQIKEPDLNSNPIISLVYGATILELDADIDARYQYKKVLTRSWSSDDQAITEVEISDPGIQLNGNIEAGDLSKVMDAEQVVLQHGGDINSEELQTWGSSFWEKHQAAKVRGRVKFKGTEAVKPGKTIELGGVGDRFNGKCFVGGIRHFISAGEWQTDAQLGVDPEWFSKNYNNENNPAAGLVPGITGLQIGIVTQLEGDPDGKNRIKLYLPIINKDEQGCWARVCTLDAGQDRGSFFLPEISDEVIVGFLNDDPREAIVLGMLNSSAKPAPLTASDDNHEKGFVTRSKMKMIFNDEKSSFTLETPKGKFFILDDDAGIIKLEDDFGNKIILDQDGINIESSKDMKLKASNNYNLEALKIESKANTTLRAEGSAGAEFVSSSTVTIQGAIVRIN</sequence>
<dbReference type="RefSeq" id="WP_098194750.1">
    <property type="nucleotide sequence ID" value="NZ_CP023777.1"/>
</dbReference>
<gene>
    <name evidence="2" type="ORF">COR50_15070</name>
</gene>
<reference evidence="2 3" key="1">
    <citation type="submission" date="2017-10" db="EMBL/GenBank/DDBJ databases">
        <title>Paenichitinophaga pekingensis gen. nov., sp. nov., isolated from activated sludge.</title>
        <authorList>
            <person name="Jin D."/>
            <person name="Kong X."/>
            <person name="Deng Y."/>
            <person name="Bai Z."/>
        </authorList>
    </citation>
    <scope>NUCLEOTIDE SEQUENCE [LARGE SCALE GENOMIC DNA]</scope>
    <source>
        <strain evidence="2 3">13</strain>
    </source>
</reference>
<protein>
    <submittedName>
        <fullName evidence="2">Type IV secretion protein Rhs</fullName>
    </submittedName>
</protein>
<dbReference type="OrthoDB" id="1907165at2"/>
<accession>A0A291QWN4</accession>
<evidence type="ECO:0000313" key="2">
    <source>
        <dbReference type="EMBL" id="ATL48376.1"/>
    </source>
</evidence>
<dbReference type="EMBL" id="CP023777">
    <property type="protein sequence ID" value="ATL48376.1"/>
    <property type="molecule type" value="Genomic_DNA"/>
</dbReference>
<dbReference type="InterPro" id="IPR006533">
    <property type="entry name" value="T6SS_Vgr_RhsGE"/>
</dbReference>
<feature type="domain" description="Gp5/Type VI secretion system Vgr protein OB-fold" evidence="1">
    <location>
        <begin position="378"/>
        <end position="452"/>
    </location>
</feature>
<proteinExistence type="predicted"/>
<dbReference type="Proteomes" id="UP000220133">
    <property type="component" value="Chromosome"/>
</dbReference>
<dbReference type="NCBIfam" id="TIGR01646">
    <property type="entry name" value="vgr_GE"/>
    <property type="match status" value="1"/>
</dbReference>
<keyword evidence="3" id="KW-1185">Reference proteome</keyword>
<dbReference type="AlphaFoldDB" id="A0A291QWN4"/>
<evidence type="ECO:0000313" key="3">
    <source>
        <dbReference type="Proteomes" id="UP000220133"/>
    </source>
</evidence>
<name>A0A291QWN4_9BACT</name>
<dbReference type="SUPFAM" id="SSF69255">
    <property type="entry name" value="gp5 N-terminal domain-like"/>
    <property type="match status" value="1"/>
</dbReference>
<dbReference type="SUPFAM" id="SSF69279">
    <property type="entry name" value="Phage tail proteins"/>
    <property type="match status" value="1"/>
</dbReference>
<dbReference type="KEGG" id="cbae:COR50_15070"/>
<dbReference type="Gene3D" id="2.40.50.230">
    <property type="entry name" value="Gp5 N-terminal domain"/>
    <property type="match status" value="1"/>
</dbReference>
<dbReference type="InterPro" id="IPR006531">
    <property type="entry name" value="Gp5/Vgr_OB"/>
</dbReference>
<organism evidence="2 3">
    <name type="scientific">Chitinophaga caeni</name>
    <dbReference type="NCBI Taxonomy" id="2029983"/>
    <lineage>
        <taxon>Bacteria</taxon>
        <taxon>Pseudomonadati</taxon>
        <taxon>Bacteroidota</taxon>
        <taxon>Chitinophagia</taxon>
        <taxon>Chitinophagales</taxon>
        <taxon>Chitinophagaceae</taxon>
        <taxon>Chitinophaga</taxon>
    </lineage>
</organism>